<evidence type="ECO:0000313" key="8">
    <source>
        <dbReference type="Proteomes" id="UP001144372"/>
    </source>
</evidence>
<feature type="domain" description="Elp3/MiaA/NifB-like radical SAM core" evidence="6">
    <location>
        <begin position="252"/>
        <end position="454"/>
    </location>
</feature>
<accession>A0A9W6L9E9</accession>
<dbReference type="RefSeq" id="WP_281797000.1">
    <property type="nucleotide sequence ID" value="NZ_BSDR01000001.1"/>
</dbReference>
<proteinExistence type="predicted"/>
<keyword evidence="8" id="KW-1185">Reference proteome</keyword>
<dbReference type="PANTHER" id="PTHR43409:SF7">
    <property type="entry name" value="BLL1977 PROTEIN"/>
    <property type="match status" value="1"/>
</dbReference>
<dbReference type="EMBL" id="BSDR01000001">
    <property type="protein sequence ID" value="GLI36493.1"/>
    <property type="molecule type" value="Genomic_DNA"/>
</dbReference>
<dbReference type="GO" id="GO:0051536">
    <property type="term" value="F:iron-sulfur cluster binding"/>
    <property type="evidence" value="ECO:0007669"/>
    <property type="project" value="UniProtKB-KW"/>
</dbReference>
<dbReference type="InterPro" id="IPR058240">
    <property type="entry name" value="rSAM_sf"/>
</dbReference>
<evidence type="ECO:0000256" key="3">
    <source>
        <dbReference type="ARBA" id="ARBA00022723"/>
    </source>
</evidence>
<evidence type="ECO:0000256" key="1">
    <source>
        <dbReference type="ARBA" id="ARBA00001966"/>
    </source>
</evidence>
<evidence type="ECO:0000256" key="2">
    <source>
        <dbReference type="ARBA" id="ARBA00022691"/>
    </source>
</evidence>
<comment type="caution">
    <text evidence="7">The sequence shown here is derived from an EMBL/GenBank/DDBJ whole genome shotgun (WGS) entry which is preliminary data.</text>
</comment>
<name>A0A9W6L9E9_9BACT</name>
<dbReference type="InterPro" id="IPR023404">
    <property type="entry name" value="rSAM_horseshoe"/>
</dbReference>
<keyword evidence="5" id="KW-0411">Iron-sulfur</keyword>
<evidence type="ECO:0000256" key="5">
    <source>
        <dbReference type="ARBA" id="ARBA00023014"/>
    </source>
</evidence>
<sequence length="522" mass="57831">MLLIHPPVVKPCEPPPGIAKIAGAMHRNGIHCTVLDANMEGLLHLMEGPQRSSDKWTARAARNLSNHLHSLRSRDVYDHFDRYKRAVLDLNRLVEMSTTVSEGSRVGLGNYQHAELSPVRSEDLIRAAERPEENPFFPYFSRRIGQILDHRPYKVVGLSLNFLSQALCAFAMMGFIRKEYPELTLALGGGLVTSWMRRPGWRNPFGGLVDEMVAGPGEEALLSLLGTGGKSMEHCTPTYEALPMEKYLSPGAILPYSASSGCYWNRCAFCPERAEGNPYAPLPVKRVLQDLNILVAQTRPVLIHLLDNAVSPRLMKGLALDPPGPPWYGFARITDHLADPDFCMALKRSGCVMLKLGLESGDQEVIDREEKGVDLAVASRALKTLNQAGIATYVYLLFGTPSETLNAARNTLLFTVKHSDCIQFLNLAIFNLPVYGPEASGLETKTLYEGDLSLYTGFSHPLGWDRGVVRQFLDKEFKRHPAVAKILRNDPPIFTSNHASFFRKLTMPSTASEISACRSSAI</sequence>
<dbReference type="InterPro" id="IPR006638">
    <property type="entry name" value="Elp3/MiaA/NifB-like_rSAM"/>
</dbReference>
<dbReference type="GO" id="GO:0003824">
    <property type="term" value="F:catalytic activity"/>
    <property type="evidence" value="ECO:0007669"/>
    <property type="project" value="InterPro"/>
</dbReference>
<evidence type="ECO:0000259" key="6">
    <source>
        <dbReference type="SMART" id="SM00729"/>
    </source>
</evidence>
<keyword evidence="4" id="KW-0408">Iron</keyword>
<keyword evidence="3" id="KW-0479">Metal-binding</keyword>
<keyword evidence="2" id="KW-0949">S-adenosyl-L-methionine</keyword>
<evidence type="ECO:0000313" key="7">
    <source>
        <dbReference type="EMBL" id="GLI36493.1"/>
    </source>
</evidence>
<dbReference type="SUPFAM" id="SSF102114">
    <property type="entry name" value="Radical SAM enzymes"/>
    <property type="match status" value="1"/>
</dbReference>
<gene>
    <name evidence="7" type="ORF">DAMNIGENAA_39260</name>
</gene>
<dbReference type="Pfam" id="PF04055">
    <property type="entry name" value="Radical_SAM"/>
    <property type="match status" value="1"/>
</dbReference>
<evidence type="ECO:0000256" key="4">
    <source>
        <dbReference type="ARBA" id="ARBA00023004"/>
    </source>
</evidence>
<dbReference type="InterPro" id="IPR007197">
    <property type="entry name" value="rSAM"/>
</dbReference>
<dbReference type="GO" id="GO:0005829">
    <property type="term" value="C:cytosol"/>
    <property type="evidence" value="ECO:0007669"/>
    <property type="project" value="TreeGrafter"/>
</dbReference>
<organism evidence="7 8">
    <name type="scientific">Desulforhabdus amnigena</name>
    <dbReference type="NCBI Taxonomy" id="40218"/>
    <lineage>
        <taxon>Bacteria</taxon>
        <taxon>Pseudomonadati</taxon>
        <taxon>Thermodesulfobacteriota</taxon>
        <taxon>Syntrophobacteria</taxon>
        <taxon>Syntrophobacterales</taxon>
        <taxon>Syntrophobacteraceae</taxon>
        <taxon>Desulforhabdus</taxon>
    </lineage>
</organism>
<dbReference type="GO" id="GO:0046872">
    <property type="term" value="F:metal ion binding"/>
    <property type="evidence" value="ECO:0007669"/>
    <property type="project" value="UniProtKB-KW"/>
</dbReference>
<comment type="cofactor">
    <cofactor evidence="1">
        <name>[4Fe-4S] cluster</name>
        <dbReference type="ChEBI" id="CHEBI:49883"/>
    </cofactor>
</comment>
<dbReference type="Gene3D" id="3.80.30.20">
    <property type="entry name" value="tm_1862 like domain"/>
    <property type="match status" value="1"/>
</dbReference>
<reference evidence="7" key="1">
    <citation type="submission" date="2022-12" db="EMBL/GenBank/DDBJ databases">
        <title>Reference genome sequencing for broad-spectrum identification of bacterial and archaeal isolates by mass spectrometry.</title>
        <authorList>
            <person name="Sekiguchi Y."/>
            <person name="Tourlousse D.M."/>
        </authorList>
    </citation>
    <scope>NUCLEOTIDE SEQUENCE</scope>
    <source>
        <strain evidence="7">ASRB1</strain>
    </source>
</reference>
<dbReference type="PANTHER" id="PTHR43409">
    <property type="entry name" value="ANAEROBIC MAGNESIUM-PROTOPORPHYRIN IX MONOMETHYL ESTER CYCLASE-RELATED"/>
    <property type="match status" value="1"/>
</dbReference>
<dbReference type="Proteomes" id="UP001144372">
    <property type="component" value="Unassembled WGS sequence"/>
</dbReference>
<protein>
    <submittedName>
        <fullName evidence="7">Radical SAM protein</fullName>
    </submittedName>
</protein>
<dbReference type="InterPro" id="IPR051198">
    <property type="entry name" value="BchE-like"/>
</dbReference>
<dbReference type="AlphaFoldDB" id="A0A9W6L9E9"/>
<dbReference type="SFLD" id="SFLDS00029">
    <property type="entry name" value="Radical_SAM"/>
    <property type="match status" value="1"/>
</dbReference>
<dbReference type="SFLD" id="SFLDG01082">
    <property type="entry name" value="B12-binding_domain_containing"/>
    <property type="match status" value="1"/>
</dbReference>
<dbReference type="SMART" id="SM00729">
    <property type="entry name" value="Elp3"/>
    <property type="match status" value="1"/>
</dbReference>